<reference evidence="1 2" key="1">
    <citation type="submission" date="2019-09" db="EMBL/GenBank/DDBJ databases">
        <authorList>
            <person name="Chandra G."/>
            <person name="Truman W A."/>
        </authorList>
    </citation>
    <scope>NUCLEOTIDE SEQUENCE [LARGE SCALE GENOMIC DNA]</scope>
    <source>
        <strain evidence="1">PS624</strain>
    </source>
</reference>
<dbReference type="Proteomes" id="UP000326241">
    <property type="component" value="Unassembled WGS sequence"/>
</dbReference>
<dbReference type="RefSeq" id="WP_150774186.1">
    <property type="nucleotide sequence ID" value="NZ_CABVGZ010000006.1"/>
</dbReference>
<name>A0A5E6QE25_PSEFL</name>
<accession>A0A5E6QE25</accession>
<evidence type="ECO:0000313" key="1">
    <source>
        <dbReference type="EMBL" id="VVM53547.1"/>
    </source>
</evidence>
<evidence type="ECO:0000313" key="2">
    <source>
        <dbReference type="Proteomes" id="UP000326241"/>
    </source>
</evidence>
<protein>
    <submittedName>
        <fullName evidence="1">Uncharacterized protein</fullName>
    </submittedName>
</protein>
<gene>
    <name evidence="1" type="ORF">PS624_00911</name>
</gene>
<dbReference type="AlphaFoldDB" id="A0A5E6QE25"/>
<sequence>MSSQVAASYAPDIYCIRLKSVFPAFADPLRPQGFETPQQAGFFIHEWLHYLHNNSTIHGFTAYSHALMLWSNIRPTLNSDGICLGDEALPAEHFSDILKHYRHLSQARKPQSNNLKKSLYLSDVCLESCKKQAFDIDGDEKYSCTVLICEYSVGGRRQENKIKIGCHEIVEYLASTLESKFVSLCGEAPIQSALDPYQLVKSLARLLASSLTESTIMRCAILSLQYPDPPHYLPNLLHMAHEMNVAGQNPDLELERMASNHIRANLPVMEKTVDIINEVFPIDEPFAYAVKYSIELMMANYKYRIIEPFFEIKLIEDFAKQGGAAFENAIEKFGIGFLIQERDGSSDGFKRDLIYDISKAAKQNPELSEGQRVWQAAFTYILSLFRTVPDRLTQPRQLRCPFFTACTADYRRDNPEICSSEPWKSQYTEHSKICSFGRAMINSRFNGESFIASEGGIE</sequence>
<proteinExistence type="predicted"/>
<organism evidence="1 2">
    <name type="scientific">Pseudomonas fluorescens</name>
    <dbReference type="NCBI Taxonomy" id="294"/>
    <lineage>
        <taxon>Bacteria</taxon>
        <taxon>Pseudomonadati</taxon>
        <taxon>Pseudomonadota</taxon>
        <taxon>Gammaproteobacteria</taxon>
        <taxon>Pseudomonadales</taxon>
        <taxon>Pseudomonadaceae</taxon>
        <taxon>Pseudomonas</taxon>
    </lineage>
</organism>
<dbReference type="EMBL" id="CABVGZ010000006">
    <property type="protein sequence ID" value="VVM53547.1"/>
    <property type="molecule type" value="Genomic_DNA"/>
</dbReference>